<comment type="cofactor">
    <cofactor evidence="5">
        <name>Zn(2+)</name>
        <dbReference type="ChEBI" id="CHEBI:29105"/>
    </cofactor>
</comment>
<dbReference type="Pfam" id="PF02574">
    <property type="entry name" value="S-methyl_trans"/>
    <property type="match status" value="1"/>
</dbReference>
<evidence type="ECO:0000313" key="9">
    <source>
        <dbReference type="Proteomes" id="UP000799770"/>
    </source>
</evidence>
<dbReference type="GO" id="GO:0009086">
    <property type="term" value="P:methionine biosynthetic process"/>
    <property type="evidence" value="ECO:0007669"/>
    <property type="project" value="InterPro"/>
</dbReference>
<feature type="binding site" evidence="5">
    <location>
        <position position="319"/>
    </location>
    <ligand>
        <name>Zn(2+)</name>
        <dbReference type="ChEBI" id="CHEBI:29105"/>
    </ligand>
</feature>
<name>A0A6A5ZQB3_9PLEO</name>
<dbReference type="PROSITE" id="PS50970">
    <property type="entry name" value="HCY"/>
    <property type="match status" value="1"/>
</dbReference>
<evidence type="ECO:0000256" key="2">
    <source>
        <dbReference type="ARBA" id="ARBA00022679"/>
    </source>
</evidence>
<dbReference type="PANTHER" id="PTHR46015">
    <property type="entry name" value="ZGC:172121"/>
    <property type="match status" value="1"/>
</dbReference>
<dbReference type="PANTHER" id="PTHR46015:SF1">
    <property type="entry name" value="HOMOCYSTEINE S-METHYLTRANSFERASE-LIKE ISOFORM 1"/>
    <property type="match status" value="1"/>
</dbReference>
<sequence length="339" mass="37245">MQRSDADATLTESSDSQPTRKLSARLNSGKPIVLDGALATYLEILGADISGVLWSAEILLTNPNLIYQTHLDYYRAGANISITASYQASIPGLAKHLHLSNNAADGVVKKSVYLAKQARDYYLASLSSEEERKSKKKELFIAGSVGPYGAFLADGSEYRGDYEVPKEEMKDFHRGRIKALVEAGVDVLACETIPSFAETEALLELLRKEFPNTEAWFSFTLKDDEHISDGTSLVKAVGVLLDWPKVISVGVNCVSEVLALGALKRLKNHTSKPLIVYPNSGEEWDAEKRAWKGSKSEGSQLADRTMEYWNAGARIIGGCCRTTPKDIVVIQETLRENAR</sequence>
<keyword evidence="1 5" id="KW-0489">Methyltransferase</keyword>
<evidence type="ECO:0000256" key="6">
    <source>
        <dbReference type="SAM" id="MobiDB-lite"/>
    </source>
</evidence>
<evidence type="ECO:0000256" key="3">
    <source>
        <dbReference type="ARBA" id="ARBA00022723"/>
    </source>
</evidence>
<dbReference type="FunFam" id="3.20.20.330:FF:000002">
    <property type="entry name" value="Homocysteine S-methyltransferase"/>
    <property type="match status" value="1"/>
</dbReference>
<dbReference type="InterPro" id="IPR051486">
    <property type="entry name" value="Hcy_S-methyltransferase"/>
</dbReference>
<dbReference type="OrthoDB" id="261426at2759"/>
<dbReference type="Proteomes" id="UP000799770">
    <property type="component" value="Unassembled WGS sequence"/>
</dbReference>
<dbReference type="GO" id="GO:0008270">
    <property type="term" value="F:zinc ion binding"/>
    <property type="evidence" value="ECO:0007669"/>
    <property type="project" value="InterPro"/>
</dbReference>
<keyword evidence="9" id="KW-1185">Reference proteome</keyword>
<accession>A0A6A5ZQB3</accession>
<evidence type="ECO:0000256" key="5">
    <source>
        <dbReference type="PROSITE-ProRule" id="PRU00333"/>
    </source>
</evidence>
<dbReference type="GO" id="GO:0032259">
    <property type="term" value="P:methylation"/>
    <property type="evidence" value="ECO:0007669"/>
    <property type="project" value="UniProtKB-KW"/>
</dbReference>
<evidence type="ECO:0000259" key="7">
    <source>
        <dbReference type="PROSITE" id="PS50970"/>
    </source>
</evidence>
<protein>
    <submittedName>
        <fullName evidence="8">Homocysteine S-methyltransferase</fullName>
    </submittedName>
</protein>
<dbReference type="InterPro" id="IPR003726">
    <property type="entry name" value="HCY_dom"/>
</dbReference>
<keyword evidence="3 5" id="KW-0479">Metal-binding</keyword>
<evidence type="ECO:0000256" key="4">
    <source>
        <dbReference type="ARBA" id="ARBA00022833"/>
    </source>
</evidence>
<reference evidence="8" key="1">
    <citation type="journal article" date="2020" name="Stud. Mycol.">
        <title>101 Dothideomycetes genomes: a test case for predicting lifestyles and emergence of pathogens.</title>
        <authorList>
            <person name="Haridas S."/>
            <person name="Albert R."/>
            <person name="Binder M."/>
            <person name="Bloem J."/>
            <person name="Labutti K."/>
            <person name="Salamov A."/>
            <person name="Andreopoulos B."/>
            <person name="Baker S."/>
            <person name="Barry K."/>
            <person name="Bills G."/>
            <person name="Bluhm B."/>
            <person name="Cannon C."/>
            <person name="Castanera R."/>
            <person name="Culley D."/>
            <person name="Daum C."/>
            <person name="Ezra D."/>
            <person name="Gonzalez J."/>
            <person name="Henrissat B."/>
            <person name="Kuo A."/>
            <person name="Liang C."/>
            <person name="Lipzen A."/>
            <person name="Lutzoni F."/>
            <person name="Magnuson J."/>
            <person name="Mondo S."/>
            <person name="Nolan M."/>
            <person name="Ohm R."/>
            <person name="Pangilinan J."/>
            <person name="Park H.-J."/>
            <person name="Ramirez L."/>
            <person name="Alfaro M."/>
            <person name="Sun H."/>
            <person name="Tritt A."/>
            <person name="Yoshinaga Y."/>
            <person name="Zwiers L.-H."/>
            <person name="Turgeon B."/>
            <person name="Goodwin S."/>
            <person name="Spatafora J."/>
            <person name="Crous P."/>
            <person name="Grigoriev I."/>
        </authorList>
    </citation>
    <scope>NUCLEOTIDE SEQUENCE</scope>
    <source>
        <strain evidence="8">CBS 627.86</strain>
    </source>
</reference>
<feature type="binding site" evidence="5">
    <location>
        <position position="320"/>
    </location>
    <ligand>
        <name>Zn(2+)</name>
        <dbReference type="ChEBI" id="CHEBI:29105"/>
    </ligand>
</feature>
<dbReference type="Gene3D" id="3.20.20.330">
    <property type="entry name" value="Homocysteine-binding-like domain"/>
    <property type="match status" value="1"/>
</dbReference>
<feature type="domain" description="Hcy-binding" evidence="7">
    <location>
        <begin position="20"/>
        <end position="334"/>
    </location>
</feature>
<dbReference type="InterPro" id="IPR036589">
    <property type="entry name" value="HCY_dom_sf"/>
</dbReference>
<dbReference type="NCBIfam" id="NF007020">
    <property type="entry name" value="PRK09485.1"/>
    <property type="match status" value="1"/>
</dbReference>
<feature type="compositionally biased region" description="Polar residues" evidence="6">
    <location>
        <begin position="10"/>
        <end position="20"/>
    </location>
</feature>
<dbReference type="AlphaFoldDB" id="A0A6A5ZQB3"/>
<dbReference type="EMBL" id="ML977311">
    <property type="protein sequence ID" value="KAF2121880.1"/>
    <property type="molecule type" value="Genomic_DNA"/>
</dbReference>
<dbReference type="GO" id="GO:0033528">
    <property type="term" value="P:S-methylmethionine cycle"/>
    <property type="evidence" value="ECO:0007669"/>
    <property type="project" value="TreeGrafter"/>
</dbReference>
<evidence type="ECO:0000256" key="1">
    <source>
        <dbReference type="ARBA" id="ARBA00022603"/>
    </source>
</evidence>
<gene>
    <name evidence="8" type="ORF">BDV96DRAFT_536858</name>
</gene>
<dbReference type="SUPFAM" id="SSF82282">
    <property type="entry name" value="Homocysteine S-methyltransferase"/>
    <property type="match status" value="1"/>
</dbReference>
<organism evidence="8 9">
    <name type="scientific">Lophiotrema nucula</name>
    <dbReference type="NCBI Taxonomy" id="690887"/>
    <lineage>
        <taxon>Eukaryota</taxon>
        <taxon>Fungi</taxon>
        <taxon>Dikarya</taxon>
        <taxon>Ascomycota</taxon>
        <taxon>Pezizomycotina</taxon>
        <taxon>Dothideomycetes</taxon>
        <taxon>Pleosporomycetidae</taxon>
        <taxon>Pleosporales</taxon>
        <taxon>Lophiotremataceae</taxon>
        <taxon>Lophiotrema</taxon>
    </lineage>
</organism>
<feature type="binding site" evidence="5">
    <location>
        <position position="253"/>
    </location>
    <ligand>
        <name>Zn(2+)</name>
        <dbReference type="ChEBI" id="CHEBI:29105"/>
    </ligand>
</feature>
<dbReference type="PIRSF" id="PIRSF037505">
    <property type="entry name" value="Betaine_HMT"/>
    <property type="match status" value="1"/>
</dbReference>
<keyword evidence="4 5" id="KW-0862">Zinc</keyword>
<feature type="region of interest" description="Disordered" evidence="6">
    <location>
        <begin position="1"/>
        <end position="22"/>
    </location>
</feature>
<dbReference type="InterPro" id="IPR017226">
    <property type="entry name" value="BHMT-like"/>
</dbReference>
<proteinExistence type="predicted"/>
<dbReference type="GO" id="GO:0008898">
    <property type="term" value="F:S-adenosylmethionine-homocysteine S-methyltransferase activity"/>
    <property type="evidence" value="ECO:0007669"/>
    <property type="project" value="TreeGrafter"/>
</dbReference>
<keyword evidence="2 5" id="KW-0808">Transferase</keyword>
<evidence type="ECO:0000313" key="8">
    <source>
        <dbReference type="EMBL" id="KAF2121880.1"/>
    </source>
</evidence>